<dbReference type="Gene3D" id="3.40.718.10">
    <property type="entry name" value="Isopropylmalate Dehydrogenase"/>
    <property type="match status" value="1"/>
</dbReference>
<dbReference type="EC" id="1.1.1.262" evidence="10"/>
<protein>
    <recommendedName>
        <fullName evidence="10">4-hydroxythreonine-4-phosphate dehydrogenase</fullName>
        <ecNumber evidence="10">1.1.1.262</ecNumber>
    </recommendedName>
    <alternativeName>
        <fullName evidence="10">4-(phosphohydroxy)-L-threonine dehydrogenase</fullName>
    </alternativeName>
</protein>
<reference evidence="11 12" key="1">
    <citation type="submission" date="2018-12" db="EMBL/GenBank/DDBJ databases">
        <authorList>
            <consortium name="Pathogen Informatics"/>
        </authorList>
    </citation>
    <scope>NUCLEOTIDE SEQUENCE [LARGE SCALE GENOMIC DNA]</scope>
    <source>
        <strain evidence="11 12">NCTC12227</strain>
    </source>
</reference>
<keyword evidence="9 10" id="KW-0170">Cobalt</keyword>
<dbReference type="PANTHER" id="PTHR30004">
    <property type="entry name" value="4-HYDROXYTHREONINE-4-PHOSPHATE DEHYDROGENASE"/>
    <property type="match status" value="1"/>
</dbReference>
<feature type="binding site" evidence="10">
    <location>
        <position position="270"/>
    </location>
    <ligand>
        <name>substrate</name>
    </ligand>
</feature>
<feature type="binding site" evidence="10">
    <location>
        <position position="132"/>
    </location>
    <ligand>
        <name>substrate</name>
    </ligand>
</feature>
<comment type="catalytic activity">
    <reaction evidence="10">
        <text>4-(phosphooxy)-L-threonine + NAD(+) = 3-amino-2-oxopropyl phosphate + CO2 + NADH</text>
        <dbReference type="Rhea" id="RHEA:32275"/>
        <dbReference type="ChEBI" id="CHEBI:16526"/>
        <dbReference type="ChEBI" id="CHEBI:57279"/>
        <dbReference type="ChEBI" id="CHEBI:57540"/>
        <dbReference type="ChEBI" id="CHEBI:57945"/>
        <dbReference type="ChEBI" id="CHEBI:58452"/>
        <dbReference type="EC" id="1.1.1.262"/>
    </reaction>
</comment>
<dbReference type="GO" id="GO:0051287">
    <property type="term" value="F:NAD binding"/>
    <property type="evidence" value="ECO:0007669"/>
    <property type="project" value="InterPro"/>
</dbReference>
<keyword evidence="8 10" id="KW-0664">Pyridoxine biosynthesis</keyword>
<evidence type="ECO:0000256" key="3">
    <source>
        <dbReference type="ARBA" id="ARBA00022833"/>
    </source>
</evidence>
<proteinExistence type="inferred from homology"/>
<evidence type="ECO:0000256" key="9">
    <source>
        <dbReference type="ARBA" id="ARBA00023285"/>
    </source>
</evidence>
<dbReference type="OrthoDB" id="9801783at2"/>
<evidence type="ECO:0000256" key="7">
    <source>
        <dbReference type="ARBA" id="ARBA00023027"/>
    </source>
</evidence>
<comment type="subcellular location">
    <subcellularLocation>
        <location evidence="10">Cytoplasm</location>
    </subcellularLocation>
</comment>
<feature type="binding site" evidence="10">
    <location>
        <position position="133"/>
    </location>
    <ligand>
        <name>substrate</name>
    </ligand>
</feature>
<dbReference type="InterPro" id="IPR037510">
    <property type="entry name" value="PdxA"/>
</dbReference>
<organism evidence="11 12">
    <name type="scientific">Neisseria animaloris</name>
    <dbReference type="NCBI Taxonomy" id="326522"/>
    <lineage>
        <taxon>Bacteria</taxon>
        <taxon>Pseudomonadati</taxon>
        <taxon>Pseudomonadota</taxon>
        <taxon>Betaproteobacteria</taxon>
        <taxon>Neisseriales</taxon>
        <taxon>Neisseriaceae</taxon>
        <taxon>Neisseria</taxon>
    </lineage>
</organism>
<dbReference type="GO" id="GO:0000287">
    <property type="term" value="F:magnesium ion binding"/>
    <property type="evidence" value="ECO:0007669"/>
    <property type="project" value="UniProtKB-UniRule"/>
</dbReference>
<dbReference type="GO" id="GO:0050570">
    <property type="term" value="F:4-hydroxythreonine-4-phosphate dehydrogenase activity"/>
    <property type="evidence" value="ECO:0007669"/>
    <property type="project" value="UniProtKB-UniRule"/>
</dbReference>
<comment type="subunit">
    <text evidence="10">Homodimer.</text>
</comment>
<feature type="binding site" evidence="10">
    <location>
        <position position="288"/>
    </location>
    <ligand>
        <name>substrate</name>
    </ligand>
</feature>
<feature type="binding site" evidence="10">
    <location>
        <position position="162"/>
    </location>
    <ligand>
        <name>a divalent metal cation</name>
        <dbReference type="ChEBI" id="CHEBI:60240"/>
        <note>ligand shared between dimeric partners</note>
    </ligand>
</feature>
<dbReference type="GO" id="GO:0042823">
    <property type="term" value="P:pyridoxal phosphate biosynthetic process"/>
    <property type="evidence" value="ECO:0007669"/>
    <property type="project" value="UniProtKB-UniRule"/>
</dbReference>
<dbReference type="RefSeq" id="WP_126305169.1">
    <property type="nucleotide sequence ID" value="NZ_LR134516.1"/>
</dbReference>
<keyword evidence="1 10" id="KW-0963">Cytoplasm</keyword>
<dbReference type="NCBIfam" id="TIGR00557">
    <property type="entry name" value="pdxA"/>
    <property type="match status" value="1"/>
</dbReference>
<evidence type="ECO:0000256" key="8">
    <source>
        <dbReference type="ARBA" id="ARBA00023096"/>
    </source>
</evidence>
<evidence type="ECO:0000256" key="10">
    <source>
        <dbReference type="HAMAP-Rule" id="MF_00536"/>
    </source>
</evidence>
<dbReference type="Pfam" id="PF04166">
    <property type="entry name" value="PdxA"/>
    <property type="match status" value="1"/>
</dbReference>
<comment type="miscellaneous">
    <text evidence="10">The active site is located at the dimer interface.</text>
</comment>
<feature type="binding site" evidence="10">
    <location>
        <position position="262"/>
    </location>
    <ligand>
        <name>a divalent metal cation</name>
        <dbReference type="ChEBI" id="CHEBI:60240"/>
        <note>ligand shared between dimeric partners</note>
    </ligand>
</feature>
<evidence type="ECO:0000313" key="12">
    <source>
        <dbReference type="Proteomes" id="UP000268229"/>
    </source>
</evidence>
<dbReference type="GO" id="GO:0050897">
    <property type="term" value="F:cobalt ion binding"/>
    <property type="evidence" value="ECO:0007669"/>
    <property type="project" value="UniProtKB-UniRule"/>
</dbReference>
<keyword evidence="3 10" id="KW-0862">Zinc</keyword>
<comment type="function">
    <text evidence="10">Catalyzes the NAD(P)-dependent oxidation of 4-(phosphooxy)-L-threonine (HTP) into 2-amino-3-oxo-4-(phosphooxy)butyric acid which spontaneously decarboxylates to form 3-amino-2-oxopropyl phosphate (AHAP).</text>
</comment>
<accession>A0A3S4YSI0</accession>
<evidence type="ECO:0000256" key="2">
    <source>
        <dbReference type="ARBA" id="ARBA00022723"/>
    </source>
</evidence>
<keyword evidence="7 10" id="KW-0520">NAD</keyword>
<keyword evidence="12" id="KW-1185">Reference proteome</keyword>
<evidence type="ECO:0000256" key="1">
    <source>
        <dbReference type="ARBA" id="ARBA00022490"/>
    </source>
</evidence>
<comment type="pathway">
    <text evidence="10">Cofactor biosynthesis; pyridoxine 5'-phosphate biosynthesis; pyridoxine 5'-phosphate from D-erythrose 4-phosphate: step 4/5.</text>
</comment>
<dbReference type="KEGG" id="nani:NCTC12227_02117"/>
<dbReference type="InterPro" id="IPR005255">
    <property type="entry name" value="PdxA_fam"/>
</dbReference>
<keyword evidence="4 10" id="KW-0460">Magnesium</keyword>
<dbReference type="GO" id="GO:0008270">
    <property type="term" value="F:zinc ion binding"/>
    <property type="evidence" value="ECO:0007669"/>
    <property type="project" value="UniProtKB-UniRule"/>
</dbReference>
<comment type="cofactor">
    <cofactor evidence="10">
        <name>Zn(2+)</name>
        <dbReference type="ChEBI" id="CHEBI:29105"/>
    </cofactor>
    <cofactor evidence="10">
        <name>Mg(2+)</name>
        <dbReference type="ChEBI" id="CHEBI:18420"/>
    </cofactor>
    <cofactor evidence="10">
        <name>Co(2+)</name>
        <dbReference type="ChEBI" id="CHEBI:48828"/>
    </cofactor>
    <text evidence="10">Binds 1 divalent metal cation per subunit. Can use ions such as Zn(2+), Mg(2+) or Co(2+).</text>
</comment>
<dbReference type="Proteomes" id="UP000268229">
    <property type="component" value="Chromosome"/>
</dbReference>
<evidence type="ECO:0000256" key="4">
    <source>
        <dbReference type="ARBA" id="ARBA00022842"/>
    </source>
</evidence>
<dbReference type="EMBL" id="LR134516">
    <property type="protein sequence ID" value="VEJ22328.1"/>
    <property type="molecule type" value="Genomic_DNA"/>
</dbReference>
<comment type="similarity">
    <text evidence="10">Belongs to the PdxA family.</text>
</comment>
<dbReference type="GO" id="GO:0008615">
    <property type="term" value="P:pyridoxine biosynthetic process"/>
    <property type="evidence" value="ECO:0007669"/>
    <property type="project" value="UniProtKB-UniRule"/>
</dbReference>
<keyword evidence="5 10" id="KW-0521">NADP</keyword>
<sequence>MTLPVLAITSGEPAGIGPDICLDLAAAELPCHCVVLGDKTLLQRRAADLGKKVAIRDYDASVAPVHGVLDVWHIPLNAPCEAGRLNAENSQYVLELLDTALESVQNGTFAAMVSAPLHKGIINDAGVPFCGHTEYFAEKSGAEQVVMMLVGGGLRVALVTTHLPLKDIATAITQPLVESVATILHRDLRTKFGIENPRILVTGLNPHAGEGGHLGREEIEVIMPALKNLQTQGIEVSGPYPADTLFQPSMLQGFDAVLAMYHDQGLPVLKYASFGKGVNITLGLPFVRTSVDHGTALDLAGTGKADSGSLIVAVDTALAMVRNHKH</sequence>
<evidence type="ECO:0000256" key="6">
    <source>
        <dbReference type="ARBA" id="ARBA00023002"/>
    </source>
</evidence>
<evidence type="ECO:0000313" key="11">
    <source>
        <dbReference type="EMBL" id="VEJ22328.1"/>
    </source>
</evidence>
<dbReference type="GO" id="GO:0005737">
    <property type="term" value="C:cytoplasm"/>
    <property type="evidence" value="ECO:0007669"/>
    <property type="project" value="UniProtKB-SubCell"/>
</dbReference>
<dbReference type="HAMAP" id="MF_00536">
    <property type="entry name" value="PdxA"/>
    <property type="match status" value="1"/>
</dbReference>
<dbReference type="SUPFAM" id="SSF53659">
    <property type="entry name" value="Isocitrate/Isopropylmalate dehydrogenase-like"/>
    <property type="match status" value="1"/>
</dbReference>
<keyword evidence="6 10" id="KW-0560">Oxidoreductase</keyword>
<feature type="binding site" evidence="10">
    <location>
        <position position="279"/>
    </location>
    <ligand>
        <name>substrate</name>
    </ligand>
</feature>
<feature type="binding site" evidence="10">
    <location>
        <position position="207"/>
    </location>
    <ligand>
        <name>a divalent metal cation</name>
        <dbReference type="ChEBI" id="CHEBI:60240"/>
        <note>ligand shared between dimeric partners</note>
    </ligand>
</feature>
<dbReference type="STRING" id="326522.BWD08_05125"/>
<gene>
    <name evidence="10 11" type="primary">pdxA</name>
    <name evidence="11" type="ORF">NCTC12227_02117</name>
</gene>
<dbReference type="AlphaFoldDB" id="A0A3S4YSI0"/>
<evidence type="ECO:0000256" key="5">
    <source>
        <dbReference type="ARBA" id="ARBA00022857"/>
    </source>
</evidence>
<keyword evidence="2 10" id="KW-0479">Metal-binding</keyword>
<dbReference type="UniPathway" id="UPA00244">
    <property type="reaction ID" value="UER00312"/>
</dbReference>
<dbReference type="PANTHER" id="PTHR30004:SF5">
    <property type="entry name" value="4-HYDROXYTHREONINE-4-PHOSPHATE DEHYDROGENASE"/>
    <property type="match status" value="1"/>
</dbReference>
<name>A0A3S4YSI0_9NEIS</name>